<evidence type="ECO:0000313" key="2">
    <source>
        <dbReference type="Proteomes" id="UP000494102"/>
    </source>
</evidence>
<accession>A0A6J5K4N0</accession>
<gene>
    <name evidence="1" type="ORF">LMG9964_02288</name>
</gene>
<dbReference type="AlphaFoldDB" id="A0A6J5K4N0"/>
<dbReference type="EMBL" id="CADILN010000002">
    <property type="protein sequence ID" value="CAB4048647.1"/>
    <property type="molecule type" value="Genomic_DNA"/>
</dbReference>
<evidence type="ECO:0000313" key="1">
    <source>
        <dbReference type="EMBL" id="CAB4048647.1"/>
    </source>
</evidence>
<protein>
    <submittedName>
        <fullName evidence="1">Uncharacterized protein</fullName>
    </submittedName>
</protein>
<reference evidence="1 2" key="1">
    <citation type="submission" date="2020-04" db="EMBL/GenBank/DDBJ databases">
        <authorList>
            <person name="De Canck E."/>
        </authorList>
    </citation>
    <scope>NUCLEOTIDE SEQUENCE [LARGE SCALE GENOMIC DNA]</scope>
    <source>
        <strain evidence="1 2">LMG 9964</strain>
    </source>
</reference>
<sequence>MNRKSKTTRFLSSSRDQQLKLGRKLIFLPRRSNSERINLYSLVKTPGLMAPSRCPLSLQEENR</sequence>
<name>A0A6J5K4N0_9BURK</name>
<proteinExistence type="predicted"/>
<organism evidence="1 2">
    <name type="scientific">Paraburkholderia phenoliruptrix</name>
    <dbReference type="NCBI Taxonomy" id="252970"/>
    <lineage>
        <taxon>Bacteria</taxon>
        <taxon>Pseudomonadati</taxon>
        <taxon>Pseudomonadota</taxon>
        <taxon>Betaproteobacteria</taxon>
        <taxon>Burkholderiales</taxon>
        <taxon>Burkholderiaceae</taxon>
        <taxon>Paraburkholderia</taxon>
    </lineage>
</organism>
<dbReference type="Proteomes" id="UP000494102">
    <property type="component" value="Unassembled WGS sequence"/>
</dbReference>